<gene>
    <name evidence="1" type="ORF">CLV58_109173</name>
</gene>
<dbReference type="Proteomes" id="UP000238375">
    <property type="component" value="Unassembled WGS sequence"/>
</dbReference>
<name>A0A2T0SYF8_9BACT</name>
<sequence length="102" mass="11808">MNQIRWNGYDTGTLKQHYADFTGFNPDYIQVILYDTKELMFTYPLDKLENFHQTFGLVTIQANHLSEVVSLITLTERVATSKPVIAVRASIMERERLKNLAL</sequence>
<protein>
    <submittedName>
        <fullName evidence="1">Uncharacterized protein</fullName>
    </submittedName>
</protein>
<dbReference type="AlphaFoldDB" id="A0A2T0SYF8"/>
<comment type="caution">
    <text evidence="1">The sequence shown here is derived from an EMBL/GenBank/DDBJ whole genome shotgun (WGS) entry which is preliminary data.</text>
</comment>
<evidence type="ECO:0000313" key="2">
    <source>
        <dbReference type="Proteomes" id="UP000238375"/>
    </source>
</evidence>
<keyword evidence="2" id="KW-1185">Reference proteome</keyword>
<reference evidence="1 2" key="1">
    <citation type="submission" date="2018-03" db="EMBL/GenBank/DDBJ databases">
        <title>Genomic Encyclopedia of Archaeal and Bacterial Type Strains, Phase II (KMG-II): from individual species to whole genera.</title>
        <authorList>
            <person name="Goeker M."/>
        </authorList>
    </citation>
    <scope>NUCLEOTIDE SEQUENCE [LARGE SCALE GENOMIC DNA]</scope>
    <source>
        <strain evidence="1 2">DSM 28354</strain>
    </source>
</reference>
<dbReference type="EMBL" id="PVTE01000009">
    <property type="protein sequence ID" value="PRY38446.1"/>
    <property type="molecule type" value="Genomic_DNA"/>
</dbReference>
<accession>A0A2T0SYF8</accession>
<evidence type="ECO:0000313" key="1">
    <source>
        <dbReference type="EMBL" id="PRY38446.1"/>
    </source>
</evidence>
<organism evidence="1 2">
    <name type="scientific">Spirosoma oryzae</name>
    <dbReference type="NCBI Taxonomy" id="1469603"/>
    <lineage>
        <taxon>Bacteria</taxon>
        <taxon>Pseudomonadati</taxon>
        <taxon>Bacteroidota</taxon>
        <taxon>Cytophagia</taxon>
        <taxon>Cytophagales</taxon>
        <taxon>Cytophagaceae</taxon>
        <taxon>Spirosoma</taxon>
    </lineage>
</organism>
<proteinExistence type="predicted"/>